<dbReference type="AlphaFoldDB" id="A0A1T2LA40"/>
<dbReference type="Gene3D" id="1.10.155.10">
    <property type="entry name" value="Chemotaxis receptor methyltransferase CheR, N-terminal domain"/>
    <property type="match status" value="1"/>
</dbReference>
<dbReference type="GO" id="GO:0032259">
    <property type="term" value="P:methylation"/>
    <property type="evidence" value="ECO:0007669"/>
    <property type="project" value="UniProtKB-KW"/>
</dbReference>
<proteinExistence type="predicted"/>
<dbReference type="InterPro" id="IPR050903">
    <property type="entry name" value="Bact_Chemotaxis_MeTrfase"/>
</dbReference>
<evidence type="ECO:0000256" key="5">
    <source>
        <dbReference type="ARBA" id="ARBA00022691"/>
    </source>
</evidence>
<keyword evidence="4" id="KW-0808">Transferase</keyword>
<dbReference type="PROSITE" id="PS50123">
    <property type="entry name" value="CHER"/>
    <property type="match status" value="1"/>
</dbReference>
<dbReference type="CDD" id="cd02440">
    <property type="entry name" value="AdoMet_MTases"/>
    <property type="match status" value="1"/>
</dbReference>
<dbReference type="GO" id="GO:0008983">
    <property type="term" value="F:protein-glutamate O-methyltransferase activity"/>
    <property type="evidence" value="ECO:0007669"/>
    <property type="project" value="UniProtKB-EC"/>
</dbReference>
<dbReference type="InterPro" id="IPR036804">
    <property type="entry name" value="CheR_N_sf"/>
</dbReference>
<dbReference type="PANTHER" id="PTHR24422">
    <property type="entry name" value="CHEMOTAXIS PROTEIN METHYLTRANSFERASE"/>
    <property type="match status" value="1"/>
</dbReference>
<reference evidence="7 8" key="1">
    <citation type="submission" date="2016-11" db="EMBL/GenBank/DDBJ databases">
        <title>Mixed transmission modes and dynamic genome evolution in an obligate animal-bacterial symbiosis.</title>
        <authorList>
            <person name="Russell S.L."/>
            <person name="Corbett-Detig R.B."/>
            <person name="Cavanaugh C.M."/>
        </authorList>
    </citation>
    <scope>NUCLEOTIDE SEQUENCE [LARGE SCALE GENOMIC DNA]</scope>
    <source>
        <strain evidence="7">Sveles-Q1</strain>
    </source>
</reference>
<dbReference type="PRINTS" id="PR00996">
    <property type="entry name" value="CHERMTFRASE"/>
</dbReference>
<organism evidence="7 8">
    <name type="scientific">Solemya pervernicosa gill symbiont</name>
    <dbReference type="NCBI Taxonomy" id="642797"/>
    <lineage>
        <taxon>Bacteria</taxon>
        <taxon>Pseudomonadati</taxon>
        <taxon>Pseudomonadota</taxon>
        <taxon>Gammaproteobacteria</taxon>
        <taxon>sulfur-oxidizing symbionts</taxon>
    </lineage>
</organism>
<dbReference type="InterPro" id="IPR022641">
    <property type="entry name" value="CheR_N"/>
</dbReference>
<dbReference type="InterPro" id="IPR029063">
    <property type="entry name" value="SAM-dependent_MTases_sf"/>
</dbReference>
<keyword evidence="3" id="KW-0489">Methyltransferase</keyword>
<dbReference type="Gene3D" id="3.40.50.150">
    <property type="entry name" value="Vaccinia Virus protein VP39"/>
    <property type="match status" value="1"/>
</dbReference>
<keyword evidence="8" id="KW-1185">Reference proteome</keyword>
<accession>A0A1T2LA40</accession>
<keyword evidence="5" id="KW-0949">S-adenosyl-L-methionine</keyword>
<evidence type="ECO:0000256" key="3">
    <source>
        <dbReference type="ARBA" id="ARBA00022603"/>
    </source>
</evidence>
<dbReference type="SUPFAM" id="SSF47757">
    <property type="entry name" value="Chemotaxis receptor methyltransferase CheR, N-terminal domain"/>
    <property type="match status" value="1"/>
</dbReference>
<sequence length="283" mass="32085">MDDALFNGWTEMLEARTGMVLHPARRSFLLTSISIRMREIGFRDPLAYFELLQSNGEGVVEWTTLVDRLTVHETCFYRHPESLQFIREQFLPESLSNHDKPYSLQVWSLGCATGEESYSLAMLIDHHLKSLGGDYYFGVTGTDISLDAIAEAKQATYGPMRLSKLPQSLLEAYFSPVEGGRYRVNESLRRRVCFAKLKIMDIDRAPMGAMDIIYCQNVLIYFERARRFEILNSAARYLAPGGLLILGPGEAPGWKPDGLERINDSNVVAYRRRADAEGSEVKL</sequence>
<evidence type="ECO:0000313" key="7">
    <source>
        <dbReference type="EMBL" id="OOZ41969.1"/>
    </source>
</evidence>
<name>A0A1T2LA40_9GAMM</name>
<dbReference type="EC" id="2.1.1.80" evidence="2"/>
<evidence type="ECO:0000313" key="8">
    <source>
        <dbReference type="Proteomes" id="UP000191110"/>
    </source>
</evidence>
<evidence type="ECO:0000256" key="4">
    <source>
        <dbReference type="ARBA" id="ARBA00022679"/>
    </source>
</evidence>
<evidence type="ECO:0000259" key="6">
    <source>
        <dbReference type="PROSITE" id="PS50123"/>
    </source>
</evidence>
<gene>
    <name evidence="7" type="ORF">BOW53_01760</name>
</gene>
<feature type="domain" description="CheR-type methyltransferase" evidence="6">
    <location>
        <begin position="1"/>
        <end position="275"/>
    </location>
</feature>
<evidence type="ECO:0000256" key="2">
    <source>
        <dbReference type="ARBA" id="ARBA00012534"/>
    </source>
</evidence>
<dbReference type="Pfam" id="PF03705">
    <property type="entry name" value="CheR_N"/>
    <property type="match status" value="1"/>
</dbReference>
<dbReference type="SMART" id="SM00138">
    <property type="entry name" value="MeTrc"/>
    <property type="match status" value="1"/>
</dbReference>
<dbReference type="InterPro" id="IPR000780">
    <property type="entry name" value="CheR_MeTrfase"/>
</dbReference>
<dbReference type="EMBL" id="MPRL01000004">
    <property type="protein sequence ID" value="OOZ41969.1"/>
    <property type="molecule type" value="Genomic_DNA"/>
</dbReference>
<comment type="caution">
    <text evidence="7">The sequence shown here is derived from an EMBL/GenBank/DDBJ whole genome shotgun (WGS) entry which is preliminary data.</text>
</comment>
<protein>
    <recommendedName>
        <fullName evidence="2">protein-glutamate O-methyltransferase</fullName>
        <ecNumber evidence="2">2.1.1.80</ecNumber>
    </recommendedName>
</protein>
<dbReference type="Pfam" id="PF01739">
    <property type="entry name" value="CheR"/>
    <property type="match status" value="1"/>
</dbReference>
<dbReference type="InterPro" id="IPR022642">
    <property type="entry name" value="CheR_C"/>
</dbReference>
<dbReference type="Proteomes" id="UP000191110">
    <property type="component" value="Unassembled WGS sequence"/>
</dbReference>
<evidence type="ECO:0000256" key="1">
    <source>
        <dbReference type="ARBA" id="ARBA00001541"/>
    </source>
</evidence>
<dbReference type="SUPFAM" id="SSF53335">
    <property type="entry name" value="S-adenosyl-L-methionine-dependent methyltransferases"/>
    <property type="match status" value="1"/>
</dbReference>
<dbReference type="PANTHER" id="PTHR24422:SF19">
    <property type="entry name" value="CHEMOTAXIS PROTEIN METHYLTRANSFERASE"/>
    <property type="match status" value="1"/>
</dbReference>
<comment type="catalytic activity">
    <reaction evidence="1">
        <text>L-glutamyl-[protein] + S-adenosyl-L-methionine = [protein]-L-glutamate 5-O-methyl ester + S-adenosyl-L-homocysteine</text>
        <dbReference type="Rhea" id="RHEA:24452"/>
        <dbReference type="Rhea" id="RHEA-COMP:10208"/>
        <dbReference type="Rhea" id="RHEA-COMP:10311"/>
        <dbReference type="ChEBI" id="CHEBI:29973"/>
        <dbReference type="ChEBI" id="CHEBI:57856"/>
        <dbReference type="ChEBI" id="CHEBI:59789"/>
        <dbReference type="ChEBI" id="CHEBI:82795"/>
        <dbReference type="EC" id="2.1.1.80"/>
    </reaction>
</comment>